<dbReference type="GeneID" id="25917229"/>
<dbReference type="Proteomes" id="UP000054560">
    <property type="component" value="Unassembled WGS sequence"/>
</dbReference>
<evidence type="ECO:0000256" key="1">
    <source>
        <dbReference type="SAM" id="MobiDB-lite"/>
    </source>
</evidence>
<dbReference type="AlphaFoldDB" id="A0A0L0F1Y9"/>
<protein>
    <submittedName>
        <fullName evidence="2">Uncharacterized protein</fullName>
    </submittedName>
</protein>
<proteinExistence type="predicted"/>
<feature type="non-terminal residue" evidence="2">
    <location>
        <position position="70"/>
    </location>
</feature>
<evidence type="ECO:0000313" key="2">
    <source>
        <dbReference type="EMBL" id="KNC70745.1"/>
    </source>
</evidence>
<feature type="compositionally biased region" description="Polar residues" evidence="1">
    <location>
        <begin position="18"/>
        <end position="28"/>
    </location>
</feature>
<sequence length="70" mass="7896">MLSKPGGVPHILPTQFTKHQTSASNFSQFKHEKNKKVSRLRGLRAERYALSGRFVSVDYEGETPTTPPPR</sequence>
<feature type="region of interest" description="Disordered" evidence="1">
    <location>
        <begin position="18"/>
        <end position="38"/>
    </location>
</feature>
<accession>A0A0L0F1Y9</accession>
<keyword evidence="3" id="KW-1185">Reference proteome</keyword>
<dbReference type="RefSeq" id="XP_014144647.1">
    <property type="nucleotide sequence ID" value="XM_014289172.1"/>
</dbReference>
<evidence type="ECO:0000313" key="3">
    <source>
        <dbReference type="Proteomes" id="UP000054560"/>
    </source>
</evidence>
<organism evidence="2 3">
    <name type="scientific">Sphaeroforma arctica JP610</name>
    <dbReference type="NCBI Taxonomy" id="667725"/>
    <lineage>
        <taxon>Eukaryota</taxon>
        <taxon>Ichthyosporea</taxon>
        <taxon>Ichthyophonida</taxon>
        <taxon>Sphaeroforma</taxon>
    </lineage>
</organism>
<reference evidence="2 3" key="1">
    <citation type="submission" date="2011-02" db="EMBL/GenBank/DDBJ databases">
        <title>The Genome Sequence of Sphaeroforma arctica JP610.</title>
        <authorList>
            <consortium name="The Broad Institute Genome Sequencing Platform"/>
            <person name="Russ C."/>
            <person name="Cuomo C."/>
            <person name="Young S.K."/>
            <person name="Zeng Q."/>
            <person name="Gargeya S."/>
            <person name="Alvarado L."/>
            <person name="Berlin A."/>
            <person name="Chapman S.B."/>
            <person name="Chen Z."/>
            <person name="Freedman E."/>
            <person name="Gellesch M."/>
            <person name="Goldberg J."/>
            <person name="Griggs A."/>
            <person name="Gujja S."/>
            <person name="Heilman E."/>
            <person name="Heiman D."/>
            <person name="Howarth C."/>
            <person name="Mehta T."/>
            <person name="Neiman D."/>
            <person name="Pearson M."/>
            <person name="Roberts A."/>
            <person name="Saif S."/>
            <person name="Shea T."/>
            <person name="Shenoy N."/>
            <person name="Sisk P."/>
            <person name="Stolte C."/>
            <person name="Sykes S."/>
            <person name="White J."/>
            <person name="Yandava C."/>
            <person name="Burger G."/>
            <person name="Gray M.W."/>
            <person name="Holland P.W.H."/>
            <person name="King N."/>
            <person name="Lang F.B.F."/>
            <person name="Roger A.J."/>
            <person name="Ruiz-Trillo I."/>
            <person name="Haas B."/>
            <person name="Nusbaum C."/>
            <person name="Birren B."/>
        </authorList>
    </citation>
    <scope>NUCLEOTIDE SEQUENCE [LARGE SCALE GENOMIC DNA]</scope>
    <source>
        <strain evidence="2 3">JP610</strain>
    </source>
</reference>
<gene>
    <name evidence="2" type="ORF">SARC_16725</name>
</gene>
<name>A0A0L0F1Y9_9EUKA</name>
<dbReference type="EMBL" id="KQ250319">
    <property type="protein sequence ID" value="KNC70745.1"/>
    <property type="molecule type" value="Genomic_DNA"/>
</dbReference>